<evidence type="ECO:0000313" key="6">
    <source>
        <dbReference type="Proteomes" id="UP000887013"/>
    </source>
</evidence>
<evidence type="ECO:0000259" key="4">
    <source>
        <dbReference type="PROSITE" id="PS50878"/>
    </source>
</evidence>
<feature type="compositionally biased region" description="Polar residues" evidence="2">
    <location>
        <begin position="164"/>
        <end position="173"/>
    </location>
</feature>
<feature type="compositionally biased region" description="Low complexity" evidence="2">
    <location>
        <begin position="663"/>
        <end position="673"/>
    </location>
</feature>
<organism evidence="5 6">
    <name type="scientific">Nephila pilipes</name>
    <name type="common">Giant wood spider</name>
    <name type="synonym">Nephila maculata</name>
    <dbReference type="NCBI Taxonomy" id="299642"/>
    <lineage>
        <taxon>Eukaryota</taxon>
        <taxon>Metazoa</taxon>
        <taxon>Ecdysozoa</taxon>
        <taxon>Arthropoda</taxon>
        <taxon>Chelicerata</taxon>
        <taxon>Arachnida</taxon>
        <taxon>Araneae</taxon>
        <taxon>Araneomorphae</taxon>
        <taxon>Entelegynae</taxon>
        <taxon>Araneoidea</taxon>
        <taxon>Nephilidae</taxon>
        <taxon>Nephila</taxon>
    </lineage>
</organism>
<proteinExistence type="predicted"/>
<feature type="compositionally biased region" description="Basic and acidic residues" evidence="2">
    <location>
        <begin position="477"/>
        <end position="495"/>
    </location>
</feature>
<evidence type="ECO:0000259" key="3">
    <source>
        <dbReference type="PROSITE" id="PS50157"/>
    </source>
</evidence>
<feature type="compositionally biased region" description="Polar residues" evidence="2">
    <location>
        <begin position="419"/>
        <end position="430"/>
    </location>
</feature>
<dbReference type="InterPro" id="IPR000477">
    <property type="entry name" value="RT_dom"/>
</dbReference>
<comment type="caution">
    <text evidence="5">The sequence shown here is derived from an EMBL/GenBank/DDBJ whole genome shotgun (WGS) entry which is preliminary data.</text>
</comment>
<keyword evidence="1" id="KW-0479">Metal-binding</keyword>
<accession>A0A8X6UCI1</accession>
<dbReference type="InterPro" id="IPR013087">
    <property type="entry name" value="Znf_C2H2_type"/>
</dbReference>
<evidence type="ECO:0000256" key="2">
    <source>
        <dbReference type="SAM" id="MobiDB-lite"/>
    </source>
</evidence>
<gene>
    <name evidence="5" type="primary">pol</name>
    <name evidence="5" type="ORF">NPIL_628611</name>
</gene>
<evidence type="ECO:0000256" key="1">
    <source>
        <dbReference type="PROSITE-ProRule" id="PRU00042"/>
    </source>
</evidence>
<dbReference type="PROSITE" id="PS00028">
    <property type="entry name" value="ZINC_FINGER_C2H2_1"/>
    <property type="match status" value="2"/>
</dbReference>
<dbReference type="PROSITE" id="PS50878">
    <property type="entry name" value="RT_POL"/>
    <property type="match status" value="1"/>
</dbReference>
<dbReference type="GO" id="GO:0071897">
    <property type="term" value="P:DNA biosynthetic process"/>
    <property type="evidence" value="ECO:0007669"/>
    <property type="project" value="UniProtKB-ARBA"/>
</dbReference>
<dbReference type="CDD" id="cd01650">
    <property type="entry name" value="RT_nLTR_like"/>
    <property type="match status" value="1"/>
</dbReference>
<feature type="region of interest" description="Disordered" evidence="2">
    <location>
        <begin position="663"/>
        <end position="696"/>
    </location>
</feature>
<evidence type="ECO:0000313" key="5">
    <source>
        <dbReference type="EMBL" id="GFU04494.1"/>
    </source>
</evidence>
<feature type="region of interest" description="Disordered" evidence="2">
    <location>
        <begin position="163"/>
        <end position="193"/>
    </location>
</feature>
<dbReference type="Proteomes" id="UP000887013">
    <property type="component" value="Unassembled WGS sequence"/>
</dbReference>
<dbReference type="PANTHER" id="PTHR19446">
    <property type="entry name" value="REVERSE TRANSCRIPTASES"/>
    <property type="match status" value="1"/>
</dbReference>
<dbReference type="OrthoDB" id="6745526at2759"/>
<reference evidence="5" key="1">
    <citation type="submission" date="2020-08" db="EMBL/GenBank/DDBJ databases">
        <title>Multicomponent nature underlies the extraordinary mechanical properties of spider dragline silk.</title>
        <authorList>
            <person name="Kono N."/>
            <person name="Nakamura H."/>
            <person name="Mori M."/>
            <person name="Yoshida Y."/>
            <person name="Ohtoshi R."/>
            <person name="Malay A.D."/>
            <person name="Moran D.A.P."/>
            <person name="Tomita M."/>
            <person name="Numata K."/>
            <person name="Arakawa K."/>
        </authorList>
    </citation>
    <scope>NUCLEOTIDE SEQUENCE</scope>
</reference>
<name>A0A8X6UCI1_NEPPI</name>
<feature type="region of interest" description="Disordered" evidence="2">
    <location>
        <begin position="456"/>
        <end position="495"/>
    </location>
</feature>
<dbReference type="PROSITE" id="PS50157">
    <property type="entry name" value="ZINC_FINGER_C2H2_2"/>
    <property type="match status" value="1"/>
</dbReference>
<dbReference type="GO" id="GO:0008270">
    <property type="term" value="F:zinc ion binding"/>
    <property type="evidence" value="ECO:0007669"/>
    <property type="project" value="UniProtKB-KW"/>
</dbReference>
<dbReference type="Pfam" id="PF00078">
    <property type="entry name" value="RVT_1"/>
    <property type="match status" value="1"/>
</dbReference>
<feature type="region of interest" description="Disordered" evidence="2">
    <location>
        <begin position="397"/>
        <end position="430"/>
    </location>
</feature>
<sequence>MRCSPDHLLQIDFCVTHNHNFCIPFKCSLNMSDLFSTKNDSPTNSDNLNSAKSKNSCTPVALRTRLCSQLSYEGAAQLGQCKLCPVSFTTPHRLRIHLLSHKPNAKRKKALLAVDISCGLPKSLSSASQPTTSFQPHDAENAITATPTNSTMSQPLPVCLFPETPSSSGSSAMPTGEEKAADSNDTLPTTETCEPVENLSPAAINSSPELGIRDVLMDLISSVTSMMDRSVSISGNTPTPSYKARANKSTDVVYSTPIDSSAPKIPLNTALSPVPQSPTLGKTDPEKPVPHTAPTPPSSPTSSPSCTPVHNPVHTQEILFSTELLPAAFPSPKILDCVPPAPENSAHGEETQLSVLESDLALSTDSARSSEKSPDVLELILSQSSIKLDLDDELPEIQDCTDAPANRKPRDSTPDGNKYTPSKQTAQKAPTITYHQALLKNDGQSRTKHITKGLEMQINSNLPAKKHSKARIVQKKAKPESSSHRDQPPPARSDLENTYREKFPELPVFNNSSSSSTGSSPDYDFLAAQLQAPPSGPPTITSFPRRDYSLVVKKGLFRCELCEKAFVTKAGIDSHYAKTHDVNQKPILPRLFPGGRNDICHFCCHSPKGDQTLADHYRSAHNLEVHSDRSYATSTTIVISPTNCTSTQPKHRDLTANSSTITVTPSSTQVTPVRQKTTDADIHSPPSSRPEDPSLRTCSECGFVARKTGGLKLHYFKIHKLRKIPNKIPTPPAAEEIETLPSCPTISREPVKPTVNTAIQGNKPKQQATLSKVFYNKAQHSTPGITNRGSPELHNSSNNNHNLPVPSTDVQSDSTRTQIPASFINRHNHPQYPYVSFDKNILKYYFPVPLKIKCPYQNCTSSFGTKAWYLTNSSIKKHLNIYHRTPPNAVEFHCYYCKKKISKNPSKHSCLKGNLVIPNTMFLDESEWTCTTCNNFSTGSQIAKRNHLASHKRERIRSQATPLTIPETSAQIKKRKRNKVVPLAEGTPGDTRIAPPLASINQDATINRDIDNNTLPPDGEDDDTSPKIDLPVPSVLSTFLDPLDALIEVDDVSNALETFESLMNGITTSVQEFFHLSPKRSNGDKNTTKRKAFDPMNAQEIQRLYKWNRRRCVRNIACPVSNTCPIPKASLQDHFLKTWGAPNQEYLLQPGDHHERPHILDSLDPEFVASCLRSCENSAPGLDHITYRQWREVDPRCLALSKIFNICLKLKDIPRAWKISNCVLIHKKDDLDRIDNWRPIALSNTIYKLFMKCLTRKLQDWCEFNQVLCSAQKGFTPHDGIIEHNFLLAQSLERAKRNKADIFLAFLDISNAFGSIPHEVIFKVMEREGIDVDFSKLIENIYLGSSTCVLTADGPTEPIPILRGVKQGCPLSGILFNLAINHVLVDVQGGQEGHKVLAFADDLVLLSNSEEELHENQSGGKRRDSSGRNIHILESVCGGSRTKKKMDVCCNSR</sequence>
<dbReference type="InterPro" id="IPR043502">
    <property type="entry name" value="DNA/RNA_pol_sf"/>
</dbReference>
<feature type="region of interest" description="Disordered" evidence="2">
    <location>
        <begin position="781"/>
        <end position="812"/>
    </location>
</feature>
<dbReference type="SUPFAM" id="SSF56672">
    <property type="entry name" value="DNA/RNA polymerases"/>
    <property type="match status" value="1"/>
</dbReference>
<feature type="region of interest" description="Disordered" evidence="2">
    <location>
        <begin position="974"/>
        <end position="1028"/>
    </location>
</feature>
<protein>
    <submittedName>
        <fullName evidence="5">Retrovirus-related Pol polyprotein from type-2 retrotransposable element R2DM</fullName>
    </submittedName>
</protein>
<feature type="domain" description="Reverse transcriptase" evidence="4">
    <location>
        <begin position="1206"/>
        <end position="1453"/>
    </location>
</feature>
<keyword evidence="6" id="KW-1185">Reference proteome</keyword>
<feature type="compositionally biased region" description="Polar residues" evidence="2">
    <location>
        <begin position="183"/>
        <end position="192"/>
    </location>
</feature>
<feature type="compositionally biased region" description="Low complexity" evidence="2">
    <location>
        <begin position="793"/>
        <end position="803"/>
    </location>
</feature>
<feature type="domain" description="C2H2-type" evidence="3">
    <location>
        <begin position="557"/>
        <end position="585"/>
    </location>
</feature>
<feature type="compositionally biased region" description="Basic residues" evidence="2">
    <location>
        <begin position="464"/>
        <end position="476"/>
    </location>
</feature>
<dbReference type="SMART" id="SM00355">
    <property type="entry name" value="ZnF_C2H2"/>
    <property type="match status" value="5"/>
</dbReference>
<keyword evidence="1" id="KW-0862">Zinc</keyword>
<feature type="region of interest" description="Disordered" evidence="2">
    <location>
        <begin position="260"/>
        <end position="311"/>
    </location>
</feature>
<dbReference type="EMBL" id="BMAW01123702">
    <property type="protein sequence ID" value="GFU04494.1"/>
    <property type="molecule type" value="Genomic_DNA"/>
</dbReference>
<keyword evidence="1" id="KW-0863">Zinc-finger</keyword>